<organism evidence="5 6">
    <name type="scientific">Methylobacterium tardum</name>
    <dbReference type="NCBI Taxonomy" id="374432"/>
    <lineage>
        <taxon>Bacteria</taxon>
        <taxon>Pseudomonadati</taxon>
        <taxon>Pseudomonadota</taxon>
        <taxon>Alphaproteobacteria</taxon>
        <taxon>Hyphomicrobiales</taxon>
        <taxon>Methylobacteriaceae</taxon>
        <taxon>Methylobacterium</taxon>
    </lineage>
</organism>
<dbReference type="EMBL" id="BSPL01000020">
    <property type="protein sequence ID" value="GLS72239.1"/>
    <property type="molecule type" value="Genomic_DNA"/>
</dbReference>
<feature type="domain" description="HTH araC/xylS-type" evidence="4">
    <location>
        <begin position="211"/>
        <end position="309"/>
    </location>
</feature>
<reference evidence="6" key="1">
    <citation type="journal article" date="2019" name="Int. J. Syst. Evol. Microbiol.">
        <title>The Global Catalogue of Microorganisms (GCM) 10K type strain sequencing project: providing services to taxonomists for standard genome sequencing and annotation.</title>
        <authorList>
            <consortium name="The Broad Institute Genomics Platform"/>
            <consortium name="The Broad Institute Genome Sequencing Center for Infectious Disease"/>
            <person name="Wu L."/>
            <person name="Ma J."/>
        </authorList>
    </citation>
    <scope>NUCLEOTIDE SEQUENCE [LARGE SCALE GENOMIC DNA]</scope>
    <source>
        <strain evidence="6">NBRC 103632</strain>
    </source>
</reference>
<dbReference type="SMART" id="SM00342">
    <property type="entry name" value="HTH_ARAC"/>
    <property type="match status" value="1"/>
</dbReference>
<dbReference type="InterPro" id="IPR018060">
    <property type="entry name" value="HTH_AraC"/>
</dbReference>
<evidence type="ECO:0000313" key="6">
    <source>
        <dbReference type="Proteomes" id="UP001157440"/>
    </source>
</evidence>
<keyword evidence="1" id="KW-0805">Transcription regulation</keyword>
<name>A0AA37TEP5_9HYPH</name>
<gene>
    <name evidence="5" type="ORF">GCM10007890_42520</name>
</gene>
<evidence type="ECO:0000256" key="1">
    <source>
        <dbReference type="ARBA" id="ARBA00023015"/>
    </source>
</evidence>
<dbReference type="Gene3D" id="1.10.10.60">
    <property type="entry name" value="Homeodomain-like"/>
    <property type="match status" value="1"/>
</dbReference>
<keyword evidence="2" id="KW-0238">DNA-binding</keyword>
<evidence type="ECO:0000256" key="3">
    <source>
        <dbReference type="ARBA" id="ARBA00023163"/>
    </source>
</evidence>
<dbReference type="InterPro" id="IPR050204">
    <property type="entry name" value="AraC_XylS_family_regulators"/>
</dbReference>
<dbReference type="AlphaFoldDB" id="A0AA37TEP5"/>
<dbReference type="InterPro" id="IPR009057">
    <property type="entry name" value="Homeodomain-like_sf"/>
</dbReference>
<dbReference type="Pfam" id="PF12852">
    <property type="entry name" value="Cupin_6"/>
    <property type="match status" value="1"/>
</dbReference>
<proteinExistence type="predicted"/>
<dbReference type="PANTHER" id="PTHR46796">
    <property type="entry name" value="HTH-TYPE TRANSCRIPTIONAL ACTIVATOR RHAS-RELATED"/>
    <property type="match status" value="1"/>
</dbReference>
<dbReference type="GO" id="GO:0003700">
    <property type="term" value="F:DNA-binding transcription factor activity"/>
    <property type="evidence" value="ECO:0007669"/>
    <property type="project" value="InterPro"/>
</dbReference>
<dbReference type="SUPFAM" id="SSF51215">
    <property type="entry name" value="Regulatory protein AraC"/>
    <property type="match status" value="1"/>
</dbReference>
<protein>
    <submittedName>
        <fullName evidence="5">AraC family transcriptional regulator</fullName>
    </submittedName>
</protein>
<dbReference type="PROSITE" id="PS01124">
    <property type="entry name" value="HTH_ARAC_FAMILY_2"/>
    <property type="match status" value="1"/>
</dbReference>
<dbReference type="SUPFAM" id="SSF46689">
    <property type="entry name" value="Homeodomain-like"/>
    <property type="match status" value="2"/>
</dbReference>
<keyword evidence="6" id="KW-1185">Reference proteome</keyword>
<dbReference type="GO" id="GO:0043565">
    <property type="term" value="F:sequence-specific DNA binding"/>
    <property type="evidence" value="ECO:0007669"/>
    <property type="project" value="InterPro"/>
</dbReference>
<keyword evidence="3" id="KW-0804">Transcription</keyword>
<dbReference type="PANTHER" id="PTHR46796:SF7">
    <property type="entry name" value="ARAC FAMILY TRANSCRIPTIONAL REGULATOR"/>
    <property type="match status" value="1"/>
</dbReference>
<dbReference type="Pfam" id="PF12833">
    <property type="entry name" value="HTH_18"/>
    <property type="match status" value="1"/>
</dbReference>
<dbReference type="InterPro" id="IPR037923">
    <property type="entry name" value="HTH-like"/>
</dbReference>
<dbReference type="InterPro" id="IPR032783">
    <property type="entry name" value="AraC_lig"/>
</dbReference>
<accession>A0AA37TEP5</accession>
<sequence>MTATGGEDPLSGLAPLLRVRPHLDDVCRFGGSWAAPHSPEPTRQAYFHIVTRGQAVLRRPEGDPLQIAAGDILLLPRGDAHTLHSAGPLPQARLPVAVQHRHDLRFKTTVGAEPDVELICGRLHFEAAPQNLIVTALPDLVVLSVGAQPLATRFEPLLVGIREELSDGRAGAVAVAENLASALFMMMLRAHFETAAPAEGLLRLLGQPVTARAVLAMVRDPVRDWTLDELAALSAASRASLVRAFRKAAGIAPLEFLTDLRLGLARHRLRAGTVPLEVLAAEVGYQSAAALSRAFLRKYGIRPGHVRQAEHAADPG</sequence>
<evidence type="ECO:0000313" key="5">
    <source>
        <dbReference type="EMBL" id="GLS72239.1"/>
    </source>
</evidence>
<dbReference type="Proteomes" id="UP001157440">
    <property type="component" value="Unassembled WGS sequence"/>
</dbReference>
<evidence type="ECO:0000256" key="2">
    <source>
        <dbReference type="ARBA" id="ARBA00023125"/>
    </source>
</evidence>
<comment type="caution">
    <text evidence="5">The sequence shown here is derived from an EMBL/GenBank/DDBJ whole genome shotgun (WGS) entry which is preliminary data.</text>
</comment>
<evidence type="ECO:0000259" key="4">
    <source>
        <dbReference type="PROSITE" id="PS01124"/>
    </source>
</evidence>